<dbReference type="GO" id="GO:0022857">
    <property type="term" value="F:transmembrane transporter activity"/>
    <property type="evidence" value="ECO:0007669"/>
    <property type="project" value="TreeGrafter"/>
</dbReference>
<keyword evidence="5 7" id="KW-0472">Membrane</keyword>
<feature type="transmembrane region" description="Helical" evidence="7">
    <location>
        <begin position="361"/>
        <end position="379"/>
    </location>
</feature>
<feature type="transmembrane region" description="Helical" evidence="7">
    <location>
        <begin position="407"/>
        <end position="424"/>
    </location>
</feature>
<dbReference type="Proteomes" id="UP000190037">
    <property type="component" value="Unassembled WGS sequence"/>
</dbReference>
<dbReference type="Pfam" id="PF02687">
    <property type="entry name" value="FtsX"/>
    <property type="match status" value="2"/>
</dbReference>
<name>A0A1T3NU32_9ACTN</name>
<proteinExistence type="inferred from homology"/>
<evidence type="ECO:0000256" key="2">
    <source>
        <dbReference type="ARBA" id="ARBA00022475"/>
    </source>
</evidence>
<dbReference type="InterPro" id="IPR025857">
    <property type="entry name" value="MacB_PCD"/>
</dbReference>
<feature type="transmembrane region" description="Helical" evidence="7">
    <location>
        <begin position="490"/>
        <end position="513"/>
    </location>
</feature>
<accession>A0A1T3NU32</accession>
<evidence type="ECO:0000256" key="7">
    <source>
        <dbReference type="SAM" id="Phobius"/>
    </source>
</evidence>
<keyword evidence="4 7" id="KW-1133">Transmembrane helix</keyword>
<comment type="subcellular location">
    <subcellularLocation>
        <location evidence="1">Cell membrane</location>
        <topology evidence="1">Multi-pass membrane protein</topology>
    </subcellularLocation>
</comment>
<keyword evidence="11" id="KW-1185">Reference proteome</keyword>
<reference evidence="10 11" key="1">
    <citation type="submission" date="2017-03" db="EMBL/GenBank/DDBJ databases">
        <title>Draft genome sequence of Streptomyces scabrisporus NF3, endophyte isolated from Amphipterygium adstringens.</title>
        <authorList>
            <person name="Vazquez M."/>
            <person name="Ceapa C.D."/>
            <person name="Rodriguez Luna D."/>
            <person name="Sanchez Esquivel S."/>
        </authorList>
    </citation>
    <scope>NUCLEOTIDE SEQUENCE [LARGE SCALE GENOMIC DNA]</scope>
    <source>
        <strain evidence="10 11">NF3</strain>
    </source>
</reference>
<evidence type="ECO:0000313" key="11">
    <source>
        <dbReference type="Proteomes" id="UP000190037"/>
    </source>
</evidence>
<keyword evidence="3 7" id="KW-0812">Transmembrane</keyword>
<organism evidence="10 11">
    <name type="scientific">Embleya scabrispora</name>
    <dbReference type="NCBI Taxonomy" id="159449"/>
    <lineage>
        <taxon>Bacteria</taxon>
        <taxon>Bacillati</taxon>
        <taxon>Actinomycetota</taxon>
        <taxon>Actinomycetes</taxon>
        <taxon>Kitasatosporales</taxon>
        <taxon>Streptomycetaceae</taxon>
        <taxon>Embleya</taxon>
    </lineage>
</organism>
<gene>
    <name evidence="10" type="ORF">B4N89_04710</name>
</gene>
<protein>
    <recommendedName>
        <fullName evidence="12">ABC transporter permease</fullName>
    </recommendedName>
</protein>
<evidence type="ECO:0000256" key="6">
    <source>
        <dbReference type="ARBA" id="ARBA00038076"/>
    </source>
</evidence>
<evidence type="ECO:0000256" key="3">
    <source>
        <dbReference type="ARBA" id="ARBA00022692"/>
    </source>
</evidence>
<evidence type="ECO:0000259" key="8">
    <source>
        <dbReference type="Pfam" id="PF02687"/>
    </source>
</evidence>
<sequence length="841" mass="86128">MFRNALRTLAAQRMRLALTVLAIVFGVAFVAGVLTLKDTITEAAATSAADDFAGVGVGVRADSEHVAGDPAALGPRLVERLRGLPGVATVRGSVTGPAVVVDRDGDLVGRVEESAGTNYAPGPEGSDPLYRLTQGRAPSAAGEVALDEAGARAAGYRVGDRLRVVAGGGTMDATLVGTVHAVDARIRLGATLTLFDTPTAQRLFAAPDTYDLITVAARPGTPDAALLDAVRPLVPAGAEAVTGAALTAERRDLASAGTAGLATGLLVFAGVALFVGTFIITNTFTMLIGRRTRELALLRAVGATRRQVTRSVRLEALITGLVGALLGLLLGVALAAGLLALLRGTDTAPPRGPLVLRPGTILWSLVVGIGVTVAAAWLPTRKVARIAPMAALRANPPSPAGLFRRNLAGLLLIGVGVAGGYATVKAAPGGNGEPVLVTVCGVLAVTGVLMLIPLLSVGVIGVLARPLTRVFGVTGTLASRNALRDPRRTAATASALMVGLFLVTGLTVIGASLKDSLDHAAARGLTADYAVSTTLRDPMAAATVDRIGRLPHVEAASVYRTVTARIGDAEQEVAALDPVAGPKVMRLDFVAGGPEALGTDLLVERVEAESRGLGIGATVPVTYPDGTSGTLRVGGIYRANPILLPYLVSTRVLDPHLERPIGRQVFVKSAPGEARALEATLKDAFGADPALRVQSKDELRRGLGAAIDLLLNIVYGLLAMAVLIAVIGIVNTLAMSVLERTREIGLLRAIGLDARRVRALIRLEAALISLFGALLGVGLGTTVGVLAVRGIDLGNVPLGATIPWPRIALFVVGALAVGLLAAAWPARRAARMSVLGALGSE</sequence>
<dbReference type="Pfam" id="PF12704">
    <property type="entry name" value="MacB_PCD"/>
    <property type="match status" value="1"/>
</dbReference>
<feature type="transmembrane region" description="Helical" evidence="7">
    <location>
        <begin position="807"/>
        <end position="826"/>
    </location>
</feature>
<feature type="transmembrane region" description="Helical" evidence="7">
    <location>
        <begin position="436"/>
        <end position="464"/>
    </location>
</feature>
<dbReference type="STRING" id="159449.B4N89_04710"/>
<feature type="transmembrane region" description="Helical" evidence="7">
    <location>
        <begin position="713"/>
        <end position="738"/>
    </location>
</feature>
<dbReference type="PANTHER" id="PTHR30572">
    <property type="entry name" value="MEMBRANE COMPONENT OF TRANSPORTER-RELATED"/>
    <property type="match status" value="1"/>
</dbReference>
<feature type="domain" description="ABC3 transporter permease C-terminal" evidence="8">
    <location>
        <begin position="717"/>
        <end position="833"/>
    </location>
</feature>
<evidence type="ECO:0008006" key="12">
    <source>
        <dbReference type="Google" id="ProtNLM"/>
    </source>
</evidence>
<feature type="domain" description="ABC3 transporter permease C-terminal" evidence="8">
    <location>
        <begin position="267"/>
        <end position="388"/>
    </location>
</feature>
<feature type="transmembrane region" description="Helical" evidence="7">
    <location>
        <begin position="316"/>
        <end position="341"/>
    </location>
</feature>
<feature type="transmembrane region" description="Helical" evidence="7">
    <location>
        <begin position="265"/>
        <end position="289"/>
    </location>
</feature>
<evidence type="ECO:0000256" key="5">
    <source>
        <dbReference type="ARBA" id="ARBA00023136"/>
    </source>
</evidence>
<keyword evidence="2" id="KW-1003">Cell membrane</keyword>
<dbReference type="PANTHER" id="PTHR30572:SF4">
    <property type="entry name" value="ABC TRANSPORTER PERMEASE YTRF"/>
    <property type="match status" value="1"/>
</dbReference>
<evidence type="ECO:0000256" key="4">
    <source>
        <dbReference type="ARBA" id="ARBA00022989"/>
    </source>
</evidence>
<evidence type="ECO:0000259" key="9">
    <source>
        <dbReference type="Pfam" id="PF12704"/>
    </source>
</evidence>
<evidence type="ECO:0000313" key="10">
    <source>
        <dbReference type="EMBL" id="OPC80339.1"/>
    </source>
</evidence>
<dbReference type="InterPro" id="IPR050250">
    <property type="entry name" value="Macrolide_Exporter_MacB"/>
</dbReference>
<dbReference type="GO" id="GO:0005886">
    <property type="term" value="C:plasma membrane"/>
    <property type="evidence" value="ECO:0007669"/>
    <property type="project" value="UniProtKB-SubCell"/>
</dbReference>
<feature type="domain" description="MacB-like periplasmic core" evidence="9">
    <location>
        <begin position="17"/>
        <end position="232"/>
    </location>
</feature>
<dbReference type="RefSeq" id="WP_078974597.1">
    <property type="nucleotide sequence ID" value="NZ_MWQN01000001.1"/>
</dbReference>
<comment type="caution">
    <text evidence="10">The sequence shown here is derived from an EMBL/GenBank/DDBJ whole genome shotgun (WGS) entry which is preliminary data.</text>
</comment>
<dbReference type="InterPro" id="IPR003838">
    <property type="entry name" value="ABC3_permease_C"/>
</dbReference>
<feature type="transmembrane region" description="Helical" evidence="7">
    <location>
        <begin position="759"/>
        <end position="787"/>
    </location>
</feature>
<dbReference type="OrthoDB" id="9780560at2"/>
<dbReference type="EMBL" id="MWQN01000001">
    <property type="protein sequence ID" value="OPC80339.1"/>
    <property type="molecule type" value="Genomic_DNA"/>
</dbReference>
<comment type="similarity">
    <text evidence="6">Belongs to the ABC-4 integral membrane protein family.</text>
</comment>
<evidence type="ECO:0000256" key="1">
    <source>
        <dbReference type="ARBA" id="ARBA00004651"/>
    </source>
</evidence>
<dbReference type="AlphaFoldDB" id="A0A1T3NU32"/>